<keyword evidence="1" id="KW-0812">Transmembrane</keyword>
<reference evidence="2 3" key="1">
    <citation type="submission" date="2024-09" db="EMBL/GenBank/DDBJ databases">
        <authorList>
            <person name="Sun Q."/>
            <person name="Mori K."/>
        </authorList>
    </citation>
    <scope>NUCLEOTIDE SEQUENCE [LARGE SCALE GENOMIC DNA]</scope>
    <source>
        <strain evidence="2 3">CCM 8545</strain>
    </source>
</reference>
<dbReference type="Proteomes" id="UP001589758">
    <property type="component" value="Unassembled WGS sequence"/>
</dbReference>
<feature type="transmembrane region" description="Helical" evidence="1">
    <location>
        <begin position="210"/>
        <end position="228"/>
    </location>
</feature>
<feature type="transmembrane region" description="Helical" evidence="1">
    <location>
        <begin position="174"/>
        <end position="194"/>
    </location>
</feature>
<feature type="transmembrane region" description="Helical" evidence="1">
    <location>
        <begin position="12"/>
        <end position="32"/>
    </location>
</feature>
<accession>A0ABV6CB92</accession>
<feature type="transmembrane region" description="Helical" evidence="1">
    <location>
        <begin position="44"/>
        <end position="68"/>
    </location>
</feature>
<gene>
    <name evidence="2" type="ORF">ACFFIT_09220</name>
</gene>
<dbReference type="EMBL" id="JBHLXE010000097">
    <property type="protein sequence ID" value="MFC0180254.1"/>
    <property type="molecule type" value="Genomic_DNA"/>
</dbReference>
<comment type="caution">
    <text evidence="2">The sequence shown here is derived from an EMBL/GenBank/DDBJ whole genome shotgun (WGS) entry which is preliminary data.</text>
</comment>
<protein>
    <recommendedName>
        <fullName evidence="4">DUF975 family protein</fullName>
    </recommendedName>
</protein>
<feature type="transmembrane region" description="Helical" evidence="1">
    <location>
        <begin position="268"/>
        <end position="286"/>
    </location>
</feature>
<name>A0ABV6CB92_9GAMM</name>
<evidence type="ECO:0008006" key="4">
    <source>
        <dbReference type="Google" id="ProtNLM"/>
    </source>
</evidence>
<evidence type="ECO:0000256" key="1">
    <source>
        <dbReference type="SAM" id="Phobius"/>
    </source>
</evidence>
<keyword evidence="3" id="KW-1185">Reference proteome</keyword>
<sequence>MIPSLEHFLKKHLFFTTIIITVILLFFTFSIVKNSDSITQSIIYLGYPLLILVFLFLIFNDVMGYVAYSIFSLRFFDRVEEEEAKKRFNEITQWKLSPIRPSLIITIIVFCVTVFLSYFLDMDFTLTIFLCTLIVFPVLFYINLKSYFTSYTDYIKYKIEFNQDKSLELNINRLLAKEIIVSVIINFVIVLPLANKKAFFFNSGTATPEFIVAMLILVFCVWGILFLFSSKSKRYVILGLYFICKTPQEKSLTGFLSYYANYSRITRFLIGLFIIMIWEIMVLIILDEFFRWTGHFAVVYAFSVLPIYTGYILEKKLSMQQSKIEAKEMFDRHEFHSQNLMKQFK</sequence>
<feature type="transmembrane region" description="Helical" evidence="1">
    <location>
        <begin position="292"/>
        <end position="313"/>
    </location>
</feature>
<dbReference type="RefSeq" id="WP_385877368.1">
    <property type="nucleotide sequence ID" value="NZ_JBHLXE010000097.1"/>
</dbReference>
<keyword evidence="1" id="KW-1133">Transmembrane helix</keyword>
<feature type="transmembrane region" description="Helical" evidence="1">
    <location>
        <begin position="103"/>
        <end position="120"/>
    </location>
</feature>
<organism evidence="2 3">
    <name type="scientific">Thorsellia kenyensis</name>
    <dbReference type="NCBI Taxonomy" id="1549888"/>
    <lineage>
        <taxon>Bacteria</taxon>
        <taxon>Pseudomonadati</taxon>
        <taxon>Pseudomonadota</taxon>
        <taxon>Gammaproteobacteria</taxon>
        <taxon>Enterobacterales</taxon>
        <taxon>Thorselliaceae</taxon>
        <taxon>Thorsellia</taxon>
    </lineage>
</organism>
<proteinExistence type="predicted"/>
<evidence type="ECO:0000313" key="3">
    <source>
        <dbReference type="Proteomes" id="UP001589758"/>
    </source>
</evidence>
<keyword evidence="1" id="KW-0472">Membrane</keyword>
<feature type="transmembrane region" description="Helical" evidence="1">
    <location>
        <begin position="126"/>
        <end position="144"/>
    </location>
</feature>
<evidence type="ECO:0000313" key="2">
    <source>
        <dbReference type="EMBL" id="MFC0180254.1"/>
    </source>
</evidence>